<dbReference type="AlphaFoldDB" id="A0A8T0Q3Y8"/>
<keyword evidence="3" id="KW-1185">Reference proteome</keyword>
<sequence>MARRPRCSSSCESTTAATDPLRCARACSPEVACAAARTCPSPEVACAATRAALRRQSRLTAPAGGARAARSIDGAGTREPPQLQAPCSRRCWASSLQVFRASAKGTRNENQEREDRDGGDTRATRFQDRDS</sequence>
<evidence type="ECO:0000256" key="1">
    <source>
        <dbReference type="SAM" id="MobiDB-lite"/>
    </source>
</evidence>
<name>A0A8T0Q3Y8_PANVG</name>
<dbReference type="EMBL" id="CM029050">
    <property type="protein sequence ID" value="KAG2567312.1"/>
    <property type="molecule type" value="Genomic_DNA"/>
</dbReference>
<gene>
    <name evidence="2" type="ORF">PVAP13_7NG345333</name>
</gene>
<dbReference type="Proteomes" id="UP000823388">
    <property type="component" value="Chromosome 7N"/>
</dbReference>
<protein>
    <submittedName>
        <fullName evidence="2">Uncharacterized protein</fullName>
    </submittedName>
</protein>
<proteinExistence type="predicted"/>
<accession>A0A8T0Q3Y8</accession>
<evidence type="ECO:0000313" key="2">
    <source>
        <dbReference type="EMBL" id="KAG2567312.1"/>
    </source>
</evidence>
<evidence type="ECO:0000313" key="3">
    <source>
        <dbReference type="Proteomes" id="UP000823388"/>
    </source>
</evidence>
<feature type="compositionally biased region" description="Basic and acidic residues" evidence="1">
    <location>
        <begin position="106"/>
        <end position="131"/>
    </location>
</feature>
<feature type="region of interest" description="Disordered" evidence="1">
    <location>
        <begin position="57"/>
        <end position="86"/>
    </location>
</feature>
<reference evidence="2" key="1">
    <citation type="submission" date="2020-05" db="EMBL/GenBank/DDBJ databases">
        <title>WGS assembly of Panicum virgatum.</title>
        <authorList>
            <person name="Lovell J.T."/>
            <person name="Jenkins J."/>
            <person name="Shu S."/>
            <person name="Juenger T.E."/>
            <person name="Schmutz J."/>
        </authorList>
    </citation>
    <scope>NUCLEOTIDE SEQUENCE</scope>
    <source>
        <strain evidence="2">AP13</strain>
    </source>
</reference>
<feature type="region of interest" description="Disordered" evidence="1">
    <location>
        <begin position="102"/>
        <end position="131"/>
    </location>
</feature>
<organism evidence="2 3">
    <name type="scientific">Panicum virgatum</name>
    <name type="common">Blackwell switchgrass</name>
    <dbReference type="NCBI Taxonomy" id="38727"/>
    <lineage>
        <taxon>Eukaryota</taxon>
        <taxon>Viridiplantae</taxon>
        <taxon>Streptophyta</taxon>
        <taxon>Embryophyta</taxon>
        <taxon>Tracheophyta</taxon>
        <taxon>Spermatophyta</taxon>
        <taxon>Magnoliopsida</taxon>
        <taxon>Liliopsida</taxon>
        <taxon>Poales</taxon>
        <taxon>Poaceae</taxon>
        <taxon>PACMAD clade</taxon>
        <taxon>Panicoideae</taxon>
        <taxon>Panicodae</taxon>
        <taxon>Paniceae</taxon>
        <taxon>Panicinae</taxon>
        <taxon>Panicum</taxon>
        <taxon>Panicum sect. Hiantes</taxon>
    </lineage>
</organism>
<comment type="caution">
    <text evidence="2">The sequence shown here is derived from an EMBL/GenBank/DDBJ whole genome shotgun (WGS) entry which is preliminary data.</text>
</comment>